<keyword evidence="2" id="KW-1133">Transmembrane helix</keyword>
<organism evidence="4 5">
    <name type="scientific">Trichoderma asperellum (strain ATCC 204424 / CBS 433.97 / NBRC 101777)</name>
    <dbReference type="NCBI Taxonomy" id="1042311"/>
    <lineage>
        <taxon>Eukaryota</taxon>
        <taxon>Fungi</taxon>
        <taxon>Dikarya</taxon>
        <taxon>Ascomycota</taxon>
        <taxon>Pezizomycotina</taxon>
        <taxon>Sordariomycetes</taxon>
        <taxon>Hypocreomycetidae</taxon>
        <taxon>Hypocreales</taxon>
        <taxon>Hypocreaceae</taxon>
        <taxon>Trichoderma</taxon>
    </lineage>
</organism>
<proteinExistence type="predicted"/>
<dbReference type="EMBL" id="KZ679262">
    <property type="protein sequence ID" value="PTB40846.1"/>
    <property type="molecule type" value="Genomic_DNA"/>
</dbReference>
<protein>
    <recommendedName>
        <fullName evidence="6">Mid2 domain-containing protein</fullName>
    </recommendedName>
</protein>
<evidence type="ECO:0000256" key="2">
    <source>
        <dbReference type="SAM" id="Phobius"/>
    </source>
</evidence>
<evidence type="ECO:0000256" key="3">
    <source>
        <dbReference type="SAM" id="SignalP"/>
    </source>
</evidence>
<sequence length="427" mass="44084">MRFLFVLSLSGLATASAARDRFAALPIIPEGLTPRYVFDRSQPLLKRDGICGDNHHSCLDIGHGDACCDNDSYCFLNTSFEPKCCEIGQTCAPNNPCPASAVRCTVTTTLTLTHTSSPTQTRAKETTITSKSTSVITGCCGRSCPRTSQYLCAKTLGGECCPFDTNCEADGNCVFTKTKPPPGLTPAATGSCTTSQFRCSDGNGCCNNGATCTSFSGSAYCSTATGGPTSTLVAPSDGGSSSSGGLSAGAEAGIAVGSVVGGGLIVAAAVWYLFRRRRAAAAANHVYNPADPQPRDVNGDAAAPSGPTMSTAPATPRTWRQRWTMASSLTPSGAVTDAGTIRSPSSAPDPVEIGSEALSEVAGSEVMTPKSEITGFALTGLRTPETIDGRFELGGTEMAWPQPSPASPEPSPQPEEQKRDSKSNSSR</sequence>
<feature type="transmembrane region" description="Helical" evidence="2">
    <location>
        <begin position="252"/>
        <end position="274"/>
    </location>
</feature>
<dbReference type="Proteomes" id="UP000240493">
    <property type="component" value="Unassembled WGS sequence"/>
</dbReference>
<evidence type="ECO:0000256" key="1">
    <source>
        <dbReference type="SAM" id="MobiDB-lite"/>
    </source>
</evidence>
<reference evidence="4 5" key="1">
    <citation type="submission" date="2016-07" db="EMBL/GenBank/DDBJ databases">
        <title>Multiple horizontal gene transfer events from other fungi enriched the ability of initially mycotrophic Trichoderma (Ascomycota) to feed on dead plant biomass.</title>
        <authorList>
            <consortium name="DOE Joint Genome Institute"/>
            <person name="Aerts A."/>
            <person name="Atanasova L."/>
            <person name="Chenthamara K."/>
            <person name="Zhang J."/>
            <person name="Grujic M."/>
            <person name="Henrissat B."/>
            <person name="Kuo A."/>
            <person name="Salamov A."/>
            <person name="Lipzen A."/>
            <person name="Labutti K."/>
            <person name="Barry K."/>
            <person name="Miao Y."/>
            <person name="Rahimi M.J."/>
            <person name="Shen Q."/>
            <person name="Grigoriev I.V."/>
            <person name="Kubicek C.P."/>
            <person name="Druzhinina I.S."/>
        </authorList>
    </citation>
    <scope>NUCLEOTIDE SEQUENCE [LARGE SCALE GENOMIC DNA]</scope>
    <source>
        <strain evidence="4 5">CBS 433.97</strain>
    </source>
</reference>
<name>A0A2T3Z7S4_TRIA4</name>
<feature type="region of interest" description="Disordered" evidence="1">
    <location>
        <begin position="384"/>
        <end position="427"/>
    </location>
</feature>
<keyword evidence="2" id="KW-0812">Transmembrane</keyword>
<dbReference type="STRING" id="1042311.A0A2T3Z7S4"/>
<dbReference type="AlphaFoldDB" id="A0A2T3Z7S4"/>
<evidence type="ECO:0008006" key="6">
    <source>
        <dbReference type="Google" id="ProtNLM"/>
    </source>
</evidence>
<dbReference type="OrthoDB" id="4499262at2759"/>
<feature type="signal peptide" evidence="3">
    <location>
        <begin position="1"/>
        <end position="17"/>
    </location>
</feature>
<feature type="chain" id="PRO_5015438749" description="Mid2 domain-containing protein" evidence="3">
    <location>
        <begin position="18"/>
        <end position="427"/>
    </location>
</feature>
<evidence type="ECO:0000313" key="4">
    <source>
        <dbReference type="EMBL" id="PTB40846.1"/>
    </source>
</evidence>
<keyword evidence="2" id="KW-0472">Membrane</keyword>
<feature type="compositionally biased region" description="Basic and acidic residues" evidence="1">
    <location>
        <begin position="415"/>
        <end position="427"/>
    </location>
</feature>
<evidence type="ECO:0000313" key="5">
    <source>
        <dbReference type="Proteomes" id="UP000240493"/>
    </source>
</evidence>
<accession>A0A2T3Z7S4</accession>
<feature type="compositionally biased region" description="Pro residues" evidence="1">
    <location>
        <begin position="402"/>
        <end position="413"/>
    </location>
</feature>
<gene>
    <name evidence="4" type="ORF">M441DRAFT_69271</name>
</gene>
<keyword evidence="3" id="KW-0732">Signal</keyword>
<feature type="region of interest" description="Disordered" evidence="1">
    <location>
        <begin position="287"/>
        <end position="318"/>
    </location>
</feature>
<keyword evidence="5" id="KW-1185">Reference proteome</keyword>
<feature type="region of interest" description="Disordered" evidence="1">
    <location>
        <begin position="330"/>
        <end position="352"/>
    </location>
</feature>